<accession>A0A1C9W605</accession>
<evidence type="ECO:0000256" key="4">
    <source>
        <dbReference type="ARBA" id="ARBA00023139"/>
    </source>
</evidence>
<evidence type="ECO:0000313" key="9">
    <source>
        <dbReference type="Proteomes" id="UP000095672"/>
    </source>
</evidence>
<evidence type="ECO:0000256" key="5">
    <source>
        <dbReference type="ARBA" id="ARBA00023237"/>
    </source>
</evidence>
<evidence type="ECO:0000256" key="2">
    <source>
        <dbReference type="ARBA" id="ARBA00022729"/>
    </source>
</evidence>
<keyword evidence="3" id="KW-0472">Membrane</keyword>
<dbReference type="Pfam" id="PF13627">
    <property type="entry name" value="LptM_cons"/>
    <property type="match status" value="1"/>
</dbReference>
<dbReference type="AlphaFoldDB" id="A0A1C9W605"/>
<dbReference type="Proteomes" id="UP000095672">
    <property type="component" value="Chromosome"/>
</dbReference>
<dbReference type="GO" id="GO:0009279">
    <property type="term" value="C:cell outer membrane"/>
    <property type="evidence" value="ECO:0007669"/>
    <property type="project" value="UniProtKB-SubCell"/>
</dbReference>
<feature type="compositionally biased region" description="Acidic residues" evidence="7">
    <location>
        <begin position="75"/>
        <end position="86"/>
    </location>
</feature>
<protein>
    <recommendedName>
        <fullName evidence="10">Lipoprotein</fullName>
    </recommendedName>
</protein>
<gene>
    <name evidence="8" type="ORF">AUP74_01106</name>
</gene>
<name>A0A1C9W605_9GAMM</name>
<evidence type="ECO:0000256" key="1">
    <source>
        <dbReference type="ARBA" id="ARBA00004459"/>
    </source>
</evidence>
<keyword evidence="9" id="KW-1185">Reference proteome</keyword>
<dbReference type="EMBL" id="CP014143">
    <property type="protein sequence ID" value="AOS96570.1"/>
    <property type="molecule type" value="Genomic_DNA"/>
</dbReference>
<evidence type="ECO:0008006" key="10">
    <source>
        <dbReference type="Google" id="ProtNLM"/>
    </source>
</evidence>
<dbReference type="KEGG" id="micc:AUP74_01106"/>
<dbReference type="RefSeq" id="WP_069946691.1">
    <property type="nucleotide sequence ID" value="NZ_CP014143.1"/>
</dbReference>
<keyword evidence="6" id="KW-0449">Lipoprotein</keyword>
<keyword evidence="4" id="KW-0564">Palmitate</keyword>
<dbReference type="PATRIC" id="fig|1769779.3.peg.1127"/>
<organism evidence="8 9">
    <name type="scientific">Microbulbifer aggregans</name>
    <dbReference type="NCBI Taxonomy" id="1769779"/>
    <lineage>
        <taxon>Bacteria</taxon>
        <taxon>Pseudomonadati</taxon>
        <taxon>Pseudomonadota</taxon>
        <taxon>Gammaproteobacteria</taxon>
        <taxon>Cellvibrionales</taxon>
        <taxon>Microbulbiferaceae</taxon>
        <taxon>Microbulbifer</taxon>
    </lineage>
</organism>
<comment type="subcellular location">
    <subcellularLocation>
        <location evidence="1">Cell outer membrane</location>
        <topology evidence="1">Lipid-anchor</topology>
    </subcellularLocation>
</comment>
<feature type="compositionally biased region" description="Low complexity" evidence="7">
    <location>
        <begin position="30"/>
        <end position="59"/>
    </location>
</feature>
<dbReference type="InterPro" id="IPR032831">
    <property type="entry name" value="LptM_cons"/>
</dbReference>
<sequence length="86" mass="8930">MFKENLPLATVVLAASLLGACGQKGPLYLPQDAASPAPVPAQSPIVAPASSTTPGAQAETTEEQQETRRRNDSETAADELEPAVEK</sequence>
<evidence type="ECO:0000256" key="6">
    <source>
        <dbReference type="ARBA" id="ARBA00023288"/>
    </source>
</evidence>
<feature type="region of interest" description="Disordered" evidence="7">
    <location>
        <begin position="24"/>
        <end position="86"/>
    </location>
</feature>
<evidence type="ECO:0000256" key="3">
    <source>
        <dbReference type="ARBA" id="ARBA00023136"/>
    </source>
</evidence>
<reference evidence="9" key="1">
    <citation type="submission" date="2016-01" db="EMBL/GenBank/DDBJ databases">
        <title>Complete genome sequence of Microbulbifer sp. CCB-MM1, a halophile isolated from Matang Mangrove Forest, Perak.</title>
        <authorList>
            <person name="Moh T.H."/>
            <person name="Dinesh B."/>
            <person name="Lau N.-S."/>
            <person name="Go F."/>
            <person name="Alexander Chong S.-C."/>
        </authorList>
    </citation>
    <scope>NUCLEOTIDE SEQUENCE [LARGE SCALE GENOMIC DNA]</scope>
    <source>
        <strain evidence="9">CCB-MM1</strain>
    </source>
</reference>
<keyword evidence="2" id="KW-0732">Signal</keyword>
<proteinExistence type="predicted"/>
<evidence type="ECO:0000313" key="8">
    <source>
        <dbReference type="EMBL" id="AOS96570.1"/>
    </source>
</evidence>
<dbReference type="STRING" id="1769779.AUP74_01106"/>
<keyword evidence="5" id="KW-0998">Cell outer membrane</keyword>
<dbReference type="NCBIfam" id="NF047847">
    <property type="entry name" value="SS_mature_LptM"/>
    <property type="match status" value="1"/>
</dbReference>
<evidence type="ECO:0000256" key="7">
    <source>
        <dbReference type="SAM" id="MobiDB-lite"/>
    </source>
</evidence>
<dbReference type="PROSITE" id="PS51257">
    <property type="entry name" value="PROKAR_LIPOPROTEIN"/>
    <property type="match status" value="1"/>
</dbReference>